<dbReference type="Pfam" id="PF25183">
    <property type="entry name" value="OMP_b-brl_4"/>
    <property type="match status" value="1"/>
</dbReference>
<keyword evidence="6" id="KW-0998">Cell outer membrane</keyword>
<feature type="domain" description="TonB-dependent transporter Oar-like beta-barrel" evidence="8">
    <location>
        <begin position="230"/>
        <end position="917"/>
    </location>
</feature>
<dbReference type="Gene3D" id="2.40.170.20">
    <property type="entry name" value="TonB-dependent receptor, beta-barrel domain"/>
    <property type="match status" value="1"/>
</dbReference>
<keyword evidence="5" id="KW-0472">Membrane</keyword>
<dbReference type="GeneID" id="78461151"/>
<feature type="signal peptide" evidence="7">
    <location>
        <begin position="1"/>
        <end position="20"/>
    </location>
</feature>
<dbReference type="SUPFAM" id="SSF49464">
    <property type="entry name" value="Carboxypeptidase regulatory domain-like"/>
    <property type="match status" value="1"/>
</dbReference>
<dbReference type="GO" id="GO:0015344">
    <property type="term" value="F:siderophore uptake transmembrane transporter activity"/>
    <property type="evidence" value="ECO:0007669"/>
    <property type="project" value="TreeGrafter"/>
</dbReference>
<keyword evidence="7" id="KW-0732">Signal</keyword>
<evidence type="ECO:0000256" key="3">
    <source>
        <dbReference type="ARBA" id="ARBA00022452"/>
    </source>
</evidence>
<proteinExistence type="predicted"/>
<dbReference type="InterPro" id="IPR008969">
    <property type="entry name" value="CarboxyPept-like_regulatory"/>
</dbReference>
<protein>
    <submittedName>
        <fullName evidence="9">Outer membrane receptor for ferrienterochelin and colicins</fullName>
    </submittedName>
</protein>
<evidence type="ECO:0000256" key="5">
    <source>
        <dbReference type="ARBA" id="ARBA00023136"/>
    </source>
</evidence>
<dbReference type="RefSeq" id="WP_028070056.1">
    <property type="nucleotide sequence ID" value="NZ_LR590484.1"/>
</dbReference>
<evidence type="ECO:0000256" key="7">
    <source>
        <dbReference type="SAM" id="SignalP"/>
    </source>
</evidence>
<dbReference type="InterPro" id="IPR057601">
    <property type="entry name" value="Oar-like_b-barrel"/>
</dbReference>
<dbReference type="InterPro" id="IPR039426">
    <property type="entry name" value="TonB-dep_rcpt-like"/>
</dbReference>
<dbReference type="PANTHER" id="PTHR30069">
    <property type="entry name" value="TONB-DEPENDENT OUTER MEMBRANE RECEPTOR"/>
    <property type="match status" value="1"/>
</dbReference>
<evidence type="ECO:0000256" key="6">
    <source>
        <dbReference type="ARBA" id="ARBA00023237"/>
    </source>
</evidence>
<dbReference type="GO" id="GO:0009279">
    <property type="term" value="C:cell outer membrane"/>
    <property type="evidence" value="ECO:0007669"/>
    <property type="project" value="UniProtKB-SubCell"/>
</dbReference>
<dbReference type="Proteomes" id="UP000308196">
    <property type="component" value="Chromosome"/>
</dbReference>
<keyword evidence="2" id="KW-0813">Transport</keyword>
<dbReference type="Pfam" id="PF13620">
    <property type="entry name" value="CarboxypepD_reg"/>
    <property type="match status" value="1"/>
</dbReference>
<keyword evidence="4" id="KW-0812">Transmembrane</keyword>
<comment type="subcellular location">
    <subcellularLocation>
        <location evidence="1">Cell outer membrane</location>
        <topology evidence="1">Multi-pass membrane protein</topology>
    </subcellularLocation>
</comment>
<evidence type="ECO:0000256" key="4">
    <source>
        <dbReference type="ARBA" id="ARBA00022692"/>
    </source>
</evidence>
<reference evidence="9 10" key="1">
    <citation type="submission" date="2019-05" db="EMBL/GenBank/DDBJ databases">
        <authorList>
            <consortium name="Pathogen Informatics"/>
        </authorList>
    </citation>
    <scope>NUCLEOTIDE SEQUENCE [LARGE SCALE GENOMIC DNA]</scope>
    <source>
        <strain evidence="9 10">NCTC11429</strain>
    </source>
</reference>
<dbReference type="STRING" id="1123265.GCA_000686625_03274"/>
<evidence type="ECO:0000259" key="8">
    <source>
        <dbReference type="Pfam" id="PF25183"/>
    </source>
</evidence>
<sequence length="1098" mass="120100">MKRSLLFFALVMASYGAVQAQVTTSSVTGIVKESNGSLTSGATIKATHVPSGTVYSGSSNAAGRFNLPAMRVGGPYRIEVTYVGQQPIVYEDVYLQLGEPFVLNPVFGDGATSLDEVVVTRGATLKSERNGASTIVGRRQIENLPSISRSVNDLTRLTPQANGTAIGGGNYRANNFTVDGANFNNQFGIGQNIPANGSPISIDAIEQISVNVTPFDVRQSGFTGAAVNAVTRSGRNDFFGTAFYTGRSDKQQGTRVKDVTIPVNQLSVKQFGASLGGPIIKNKLFFFVNFERSETTEPGTNKVASTDAAPAGSASYIARPSETFLNGVRDYLIKTYGYNPGEYQGYDNDISNTKIFGRLDWNIAEKHKLSFKYNQVKSHDIGGLSSSTTNSGVSFSSANNRLSNNALYFSNSNYIQNSNLYSGTMEYTGNLGANLNHTARVSYVKQNEPRSSNSALFPLVDIKDGASVITTFGYEPFTYGNLRDVATLTANYDLNYILNNHNFTGGFQFETSTTKNGFQRFGTGYYVFDSWEDFTSGKKPSNYAITYPLTADGSQAYPRFKFNQYSLYLQDELTVNEKLKLTGGVRLELPTFPGVDEIKTHPLVQQLTFANGEKINTGNLPKSRIMVSPRFGFNYDALGDRSLIVRGGSGVFTGRIPFVWIVAQSGDAGMLQFTDTYSGKTNPNMPDFSPDITANIPTTKPAGGTKIPSSISYMADNLKFPSTWKSSLAVDYKLPYGIVATVEGIYNKDINAVVAKNMNLVDPKELGINGYGDNRAIYPSANIDKYINKLDADGQASPTATNSFSAIKMLNAKGGHYWSASFQLVKNFDQGFAASIAYVRSGAKNYGDGSGDQIANLWSLPMQNSGNPNNASLSYTSNIVPDRIVASASYTNKWIKNLSTSMTLFYSGSSTGRISYYYTADFNRDGWNGNDLIYVPKDASEITFVDIPKGLSDYSGKAYTAQEQADIFWDIINNDKYLSSRKGQYAERNGGTMPWRHQFDFRFSQELFNGIGGKKNSLEFFWDVFNIGNLFNSDWGVYKFANNGLLNPRNVSSLGDGTTKPTFQLGSANGDIIRSTTRVNESISSTYYMQFGVKFKFN</sequence>
<evidence type="ECO:0000313" key="9">
    <source>
        <dbReference type="EMBL" id="VTR29025.1"/>
    </source>
</evidence>
<gene>
    <name evidence="9" type="primary">oar_1</name>
    <name evidence="9" type="ORF">NCTC11429_00334</name>
</gene>
<dbReference type="AlphaFoldDB" id="A0A4U9U7J4"/>
<dbReference type="SUPFAM" id="SSF56935">
    <property type="entry name" value="Porins"/>
    <property type="match status" value="1"/>
</dbReference>
<evidence type="ECO:0000313" key="10">
    <source>
        <dbReference type="Proteomes" id="UP000308196"/>
    </source>
</evidence>
<evidence type="ECO:0000256" key="2">
    <source>
        <dbReference type="ARBA" id="ARBA00022448"/>
    </source>
</evidence>
<feature type="chain" id="PRO_5020992662" evidence="7">
    <location>
        <begin position="21"/>
        <end position="1098"/>
    </location>
</feature>
<dbReference type="KEGG" id="stha:NCTC11429_00334"/>
<keyword evidence="9" id="KW-0675">Receptor</keyword>
<dbReference type="EMBL" id="LR590484">
    <property type="protein sequence ID" value="VTR29025.1"/>
    <property type="molecule type" value="Genomic_DNA"/>
</dbReference>
<evidence type="ECO:0000256" key="1">
    <source>
        <dbReference type="ARBA" id="ARBA00004571"/>
    </source>
</evidence>
<organism evidence="9 10">
    <name type="scientific">Sphingobacterium thalpophilum</name>
    <dbReference type="NCBI Taxonomy" id="259"/>
    <lineage>
        <taxon>Bacteria</taxon>
        <taxon>Pseudomonadati</taxon>
        <taxon>Bacteroidota</taxon>
        <taxon>Sphingobacteriia</taxon>
        <taxon>Sphingobacteriales</taxon>
        <taxon>Sphingobacteriaceae</taxon>
        <taxon>Sphingobacterium</taxon>
    </lineage>
</organism>
<dbReference type="PANTHER" id="PTHR30069:SF46">
    <property type="entry name" value="OAR PROTEIN"/>
    <property type="match status" value="1"/>
</dbReference>
<keyword evidence="3" id="KW-1134">Transmembrane beta strand</keyword>
<dbReference type="GO" id="GO:0044718">
    <property type="term" value="P:siderophore transmembrane transport"/>
    <property type="evidence" value="ECO:0007669"/>
    <property type="project" value="TreeGrafter"/>
</dbReference>
<name>A0A4U9U7J4_9SPHI</name>
<accession>A0A4U9U7J4</accession>
<dbReference type="InterPro" id="IPR036942">
    <property type="entry name" value="Beta-barrel_TonB_sf"/>
</dbReference>